<evidence type="ECO:0000313" key="9">
    <source>
        <dbReference type="EMBL" id="CAI6272748.1"/>
    </source>
</evidence>
<feature type="compositionally biased region" description="Low complexity" evidence="8">
    <location>
        <begin position="73"/>
        <end position="93"/>
    </location>
</feature>
<keyword evidence="2" id="KW-0809">Transit peptide</keyword>
<keyword evidence="4" id="KW-0496">Mitochondrion</keyword>
<protein>
    <recommendedName>
        <fullName evidence="7">Large ribosomal subunit protein mL54</fullName>
    </recommendedName>
</protein>
<dbReference type="PANTHER" id="PTHR28595:SF1">
    <property type="entry name" value="LARGE RIBOSOMAL SUBUNIT PROTEIN ML54"/>
    <property type="match status" value="1"/>
</dbReference>
<dbReference type="PANTHER" id="PTHR28595">
    <property type="entry name" value="39S RIBOSOMAL PROTEIN L54, MITOCHONDRIAL"/>
    <property type="match status" value="1"/>
</dbReference>
<sequence length="253" mass="27330">MSINNSTVPARSYILTMICRSCLRTASRSITLHDQFATVRTTAPRFISTTTTRLNATPISANTATASAPRQGSSTSSHNPPAATSTSAAQPFSEPITPSASPAEKQNAAAAAEKKVTPLVRSSVAAGTPLKGLNFFKDKTDPVALADEEYPEWLWTILEKQEKKDEVDAGDLFSKSKKQRRLAAKRLRKLEAANPGYNAPKIPLYEQTIDLPASDGTPVGALKATEARDGLTKAMRNKRRADIKEKNFLKAMG</sequence>
<gene>
    <name evidence="9" type="ORF">PDIGIT_LOCUS1788</name>
</gene>
<evidence type="ECO:0000256" key="1">
    <source>
        <dbReference type="ARBA" id="ARBA00004173"/>
    </source>
</evidence>
<reference evidence="9" key="1">
    <citation type="submission" date="2023-01" db="EMBL/GenBank/DDBJ databases">
        <authorList>
            <person name="Van Ghelder C."/>
            <person name="Rancurel C."/>
        </authorList>
    </citation>
    <scope>NUCLEOTIDE SEQUENCE</scope>
    <source>
        <strain evidence="9">CNCM I-4278</strain>
    </source>
</reference>
<comment type="caution">
    <text evidence="9">The sequence shown here is derived from an EMBL/GenBank/DDBJ whole genome shotgun (WGS) entry which is preliminary data.</text>
</comment>
<feature type="region of interest" description="Disordered" evidence="8">
    <location>
        <begin position="57"/>
        <end position="118"/>
    </location>
</feature>
<accession>A0A9W4U5J2</accession>
<dbReference type="GO" id="GO:0003735">
    <property type="term" value="F:structural constituent of ribosome"/>
    <property type="evidence" value="ECO:0007669"/>
    <property type="project" value="TreeGrafter"/>
</dbReference>
<organism evidence="9 10">
    <name type="scientific">Periconia digitata</name>
    <dbReference type="NCBI Taxonomy" id="1303443"/>
    <lineage>
        <taxon>Eukaryota</taxon>
        <taxon>Fungi</taxon>
        <taxon>Dikarya</taxon>
        <taxon>Ascomycota</taxon>
        <taxon>Pezizomycotina</taxon>
        <taxon>Dothideomycetes</taxon>
        <taxon>Pleosporomycetidae</taxon>
        <taxon>Pleosporales</taxon>
        <taxon>Massarineae</taxon>
        <taxon>Periconiaceae</taxon>
        <taxon>Periconia</taxon>
    </lineage>
</organism>
<dbReference type="InterPro" id="IPR013870">
    <property type="entry name" value="Ribosomal_mL54"/>
</dbReference>
<keyword evidence="10" id="KW-1185">Reference proteome</keyword>
<keyword evidence="5" id="KW-0687">Ribonucleoprotein</keyword>
<evidence type="ECO:0000256" key="6">
    <source>
        <dbReference type="ARBA" id="ARBA00033752"/>
    </source>
</evidence>
<name>A0A9W4U5J2_9PLEO</name>
<evidence type="ECO:0000256" key="2">
    <source>
        <dbReference type="ARBA" id="ARBA00022946"/>
    </source>
</evidence>
<evidence type="ECO:0000256" key="8">
    <source>
        <dbReference type="SAM" id="MobiDB-lite"/>
    </source>
</evidence>
<dbReference type="OrthoDB" id="10252718at2759"/>
<keyword evidence="3" id="KW-0689">Ribosomal protein</keyword>
<dbReference type="GO" id="GO:0005762">
    <property type="term" value="C:mitochondrial large ribosomal subunit"/>
    <property type="evidence" value="ECO:0007669"/>
    <property type="project" value="TreeGrafter"/>
</dbReference>
<feature type="compositionally biased region" description="Polar residues" evidence="8">
    <location>
        <begin position="57"/>
        <end position="72"/>
    </location>
</feature>
<evidence type="ECO:0000256" key="5">
    <source>
        <dbReference type="ARBA" id="ARBA00023274"/>
    </source>
</evidence>
<dbReference type="Pfam" id="PF08561">
    <property type="entry name" value="Ribosomal_L37"/>
    <property type="match status" value="1"/>
</dbReference>
<dbReference type="EMBL" id="CAOQHR010000001">
    <property type="protein sequence ID" value="CAI6272748.1"/>
    <property type="molecule type" value="Genomic_DNA"/>
</dbReference>
<comment type="subcellular location">
    <subcellularLocation>
        <location evidence="1">Mitochondrion</location>
    </subcellularLocation>
</comment>
<dbReference type="AlphaFoldDB" id="A0A9W4U5J2"/>
<proteinExistence type="inferred from homology"/>
<comment type="similarity">
    <text evidence="6">Belongs to the mitochondrion-specific ribosomal protein mL54 family.</text>
</comment>
<evidence type="ECO:0000256" key="4">
    <source>
        <dbReference type="ARBA" id="ARBA00023128"/>
    </source>
</evidence>
<dbReference type="Proteomes" id="UP001152607">
    <property type="component" value="Unassembled WGS sequence"/>
</dbReference>
<evidence type="ECO:0000256" key="7">
    <source>
        <dbReference type="ARBA" id="ARBA00035179"/>
    </source>
</evidence>
<evidence type="ECO:0000313" key="10">
    <source>
        <dbReference type="Proteomes" id="UP001152607"/>
    </source>
</evidence>
<evidence type="ECO:0000256" key="3">
    <source>
        <dbReference type="ARBA" id="ARBA00022980"/>
    </source>
</evidence>